<reference evidence="2" key="1">
    <citation type="submission" date="2023-07" db="EMBL/GenBank/DDBJ databases">
        <authorList>
            <consortium name="AG Swart"/>
            <person name="Singh M."/>
            <person name="Singh A."/>
            <person name="Seah K."/>
            <person name="Emmerich C."/>
        </authorList>
    </citation>
    <scope>NUCLEOTIDE SEQUENCE</scope>
    <source>
        <strain evidence="2">DP1</strain>
    </source>
</reference>
<evidence type="ECO:0000313" key="3">
    <source>
        <dbReference type="Proteomes" id="UP001295684"/>
    </source>
</evidence>
<comment type="caution">
    <text evidence="2">The sequence shown here is derived from an EMBL/GenBank/DDBJ whole genome shotgun (WGS) entry which is preliminary data.</text>
</comment>
<feature type="compositionally biased region" description="Polar residues" evidence="1">
    <location>
        <begin position="208"/>
        <end position="226"/>
    </location>
</feature>
<organism evidence="2 3">
    <name type="scientific">Euplotes crassus</name>
    <dbReference type="NCBI Taxonomy" id="5936"/>
    <lineage>
        <taxon>Eukaryota</taxon>
        <taxon>Sar</taxon>
        <taxon>Alveolata</taxon>
        <taxon>Ciliophora</taxon>
        <taxon>Intramacronucleata</taxon>
        <taxon>Spirotrichea</taxon>
        <taxon>Hypotrichia</taxon>
        <taxon>Euplotida</taxon>
        <taxon>Euplotidae</taxon>
        <taxon>Moneuplotes</taxon>
    </lineage>
</organism>
<sequence length="642" mass="75139">MKLIRKRNSLQFDDYIQDLQTDLINSSKNNMLTSSCTRCIVNNNYERNSSTDEAPVKKVLNQSELKKKQKDFYYKQINFVENKYSKIYKKLIYKEKQLANIQKKNKPCLVSNGSRRILNAKKSCDMGTMSVNEILEFSSTGCKYDTGFQNNSKVHDRLYDDSNERKLRKTILTNFYQGMQHSNMSHSRTSSNNGRRSSNHSRLKTSRVTKTQLGMISPSSINYQTKRNPHSKNRNPENMSNSRSISKSPCNNRTPLKTSQRLYNDAIVRKKCKENLKFKIPPKHTFKNDKSSQYLIGQFLKDFNEASLEYHPEGNQDRFEIKEAFQTMQILGFIRHRDRYSLYEINSDKELFMHFWEEIVNQKSQTVDRHTLLQYTLAIEGFSFEQIEKNQKLLSLYSLHHKSIKKITTVVESTLDDDFSICDIPEAPIKRLSSLSNKEVTRIHNRFLPFARNRSDFNKLRSQNKYKRRESYDDNIRSKPEISKKSAAIASKIRQQFGDKDAKLVDIRNKSGERSKLKNARRSTQNFKNTYKKLSKTRIKKHYRKMSQGTSDTMDDIVKQPSWCKYKTNREGKPVGRGKPLLSVDVNFGENLKDQILIHNGDDLPELANDFAHKHHLSLSTEKKLVDMLEEKLKIEQEIKNS</sequence>
<feature type="compositionally biased region" description="Low complexity" evidence="1">
    <location>
        <begin position="185"/>
        <end position="196"/>
    </location>
</feature>
<accession>A0AAD1U7B4</accession>
<evidence type="ECO:0000313" key="2">
    <source>
        <dbReference type="EMBL" id="CAI2360278.1"/>
    </source>
</evidence>
<protein>
    <submittedName>
        <fullName evidence="2">Uncharacterized protein</fullName>
    </submittedName>
</protein>
<feature type="compositionally biased region" description="Basic residues" evidence="1">
    <location>
        <begin position="197"/>
        <end position="207"/>
    </location>
</feature>
<dbReference type="AlphaFoldDB" id="A0AAD1U7B4"/>
<name>A0AAD1U7B4_EUPCR</name>
<dbReference type="PANTHER" id="PTHR38150">
    <property type="entry name" value="EF-HAND DOMAIN-CONTAINING PROTEIN"/>
    <property type="match status" value="1"/>
</dbReference>
<feature type="compositionally biased region" description="Polar residues" evidence="1">
    <location>
        <begin position="236"/>
        <end position="256"/>
    </location>
</feature>
<proteinExistence type="predicted"/>
<evidence type="ECO:0000256" key="1">
    <source>
        <dbReference type="SAM" id="MobiDB-lite"/>
    </source>
</evidence>
<dbReference type="EMBL" id="CAMPGE010001486">
    <property type="protein sequence ID" value="CAI2360278.1"/>
    <property type="molecule type" value="Genomic_DNA"/>
</dbReference>
<dbReference type="Proteomes" id="UP001295684">
    <property type="component" value="Unassembled WGS sequence"/>
</dbReference>
<keyword evidence="3" id="KW-1185">Reference proteome</keyword>
<gene>
    <name evidence="2" type="ORF">ECRASSUSDP1_LOCUS1578</name>
</gene>
<feature type="region of interest" description="Disordered" evidence="1">
    <location>
        <begin position="177"/>
        <end position="256"/>
    </location>
</feature>
<dbReference type="PANTHER" id="PTHR38150:SF1">
    <property type="entry name" value="PFU DOMAIN-CONTAINING PROTEIN"/>
    <property type="match status" value="1"/>
</dbReference>